<name>A0ABW8EVW2_9BURK</name>
<evidence type="ECO:0000256" key="3">
    <source>
        <dbReference type="ARBA" id="ARBA00023143"/>
    </source>
</evidence>
<evidence type="ECO:0000259" key="6">
    <source>
        <dbReference type="Pfam" id="PF12945"/>
    </source>
</evidence>
<keyword evidence="2" id="KW-0547">Nucleotide-binding</keyword>
<feature type="domain" description="PilZ" evidence="5">
    <location>
        <begin position="204"/>
        <end position="313"/>
    </location>
</feature>
<dbReference type="Proteomes" id="UP001617427">
    <property type="component" value="Unassembled WGS sequence"/>
</dbReference>
<proteinExistence type="predicted"/>
<keyword evidence="7" id="KW-0966">Cell projection</keyword>
<dbReference type="Pfam" id="PF12945">
    <property type="entry name" value="PilZNR"/>
    <property type="match status" value="1"/>
</dbReference>
<feature type="region of interest" description="Disordered" evidence="4">
    <location>
        <begin position="62"/>
        <end position="101"/>
    </location>
</feature>
<evidence type="ECO:0000256" key="1">
    <source>
        <dbReference type="ARBA" id="ARBA00022636"/>
    </source>
</evidence>
<dbReference type="InterPro" id="IPR012349">
    <property type="entry name" value="Split_barrel_FMN-bd"/>
</dbReference>
<evidence type="ECO:0000313" key="7">
    <source>
        <dbReference type="EMBL" id="MFJ3044222.1"/>
    </source>
</evidence>
<sequence>MADSDSVSLVPIRAAELTLGQPVPWSIYNDSGELLLARGNLVESQNQLDGLVQQGLFRNEKWSARPPAAAGTPTRPSEPVKAARMSDAPTPKPAAASSTQETVVGMDEVRWQIGEVLSLQLQESPGVRYGVSLIGHIKNKSVLVTAPMQDGKYIFVREGQSFVVRVFSGRRAYAFTAAALKYQHSPHAYLHLSYPREVRCAVIRQGARAKINLVASVSLDDAHSAAATLTDLSMGGASGVMTQTLAKKGVRGRLKFKVHVAGEDKYLNLEMILRSVERNAADNTNGNGQEEIRHGFEFVDVSVTDRLILSAFVHQKLAELD</sequence>
<reference evidence="7 8" key="1">
    <citation type="submission" date="2024-10" db="EMBL/GenBank/DDBJ databases">
        <title>The Natural Products Discovery Center: Release of the First 8490 Sequenced Strains for Exploring Actinobacteria Biosynthetic Diversity.</title>
        <authorList>
            <person name="Kalkreuter E."/>
            <person name="Kautsar S.A."/>
            <person name="Yang D."/>
            <person name="Bader C.D."/>
            <person name="Teijaro C.N."/>
            <person name="Fluegel L."/>
            <person name="Davis C.M."/>
            <person name="Simpson J.R."/>
            <person name="Lauterbach L."/>
            <person name="Steele A.D."/>
            <person name="Gui C."/>
            <person name="Meng S."/>
            <person name="Li G."/>
            <person name="Viehrig K."/>
            <person name="Ye F."/>
            <person name="Su P."/>
            <person name="Kiefer A.F."/>
            <person name="Nichols A."/>
            <person name="Cepeda A.J."/>
            <person name="Yan W."/>
            <person name="Fan B."/>
            <person name="Jiang Y."/>
            <person name="Adhikari A."/>
            <person name="Zheng C.-J."/>
            <person name="Schuster L."/>
            <person name="Cowan T.M."/>
            <person name="Smanski M.J."/>
            <person name="Chevrette M.G."/>
            <person name="De Carvalho L.P.S."/>
            <person name="Shen B."/>
        </authorList>
    </citation>
    <scope>NUCLEOTIDE SEQUENCE [LARGE SCALE GENOMIC DNA]</scope>
    <source>
        <strain evidence="7 8">NPDC087045</strain>
    </source>
</reference>
<dbReference type="EMBL" id="JBIUZV010000001">
    <property type="protein sequence ID" value="MFJ3044222.1"/>
    <property type="molecule type" value="Genomic_DNA"/>
</dbReference>
<feature type="compositionally biased region" description="Low complexity" evidence="4">
    <location>
        <begin position="64"/>
        <end position="75"/>
    </location>
</feature>
<dbReference type="Gene3D" id="2.40.10.220">
    <property type="entry name" value="predicted glycosyltransferase like domains"/>
    <property type="match status" value="1"/>
</dbReference>
<dbReference type="InterPro" id="IPR009875">
    <property type="entry name" value="PilZ_domain"/>
</dbReference>
<dbReference type="Gene3D" id="2.30.110.10">
    <property type="entry name" value="Electron Transport, Fmn-binding Protein, Chain A"/>
    <property type="match status" value="1"/>
</dbReference>
<comment type="caution">
    <text evidence="7">The sequence shown here is derived from an EMBL/GenBank/DDBJ whole genome shotgun (WGS) entry which is preliminary data.</text>
</comment>
<evidence type="ECO:0000259" key="5">
    <source>
        <dbReference type="Pfam" id="PF07238"/>
    </source>
</evidence>
<keyword evidence="3" id="KW-0975">Bacterial flagellum</keyword>
<keyword evidence="7" id="KW-0282">Flagellum</keyword>
<accession>A0ABW8EVW2</accession>
<evidence type="ECO:0000256" key="4">
    <source>
        <dbReference type="SAM" id="MobiDB-lite"/>
    </source>
</evidence>
<dbReference type="InterPro" id="IPR009926">
    <property type="entry name" value="T3SS_YcgR_PilZN"/>
</dbReference>
<feature type="domain" description="Type III secretion system flagellar brake protein YcgR PilZN" evidence="6">
    <location>
        <begin position="112"/>
        <end position="195"/>
    </location>
</feature>
<gene>
    <name evidence="7" type="ORF">ACIPEN_00195</name>
</gene>
<keyword evidence="1" id="KW-0973">c-di-GMP</keyword>
<protein>
    <submittedName>
        <fullName evidence="7">Flagellar brake protein</fullName>
    </submittedName>
</protein>
<keyword evidence="7" id="KW-0969">Cilium</keyword>
<organism evidence="7 8">
    <name type="scientific">Herbaspirillum chlorophenolicum</name>
    <dbReference type="NCBI Taxonomy" id="211589"/>
    <lineage>
        <taxon>Bacteria</taxon>
        <taxon>Pseudomonadati</taxon>
        <taxon>Pseudomonadota</taxon>
        <taxon>Betaproteobacteria</taxon>
        <taxon>Burkholderiales</taxon>
        <taxon>Oxalobacteraceae</taxon>
        <taxon>Herbaspirillum</taxon>
    </lineage>
</organism>
<dbReference type="Pfam" id="PF07238">
    <property type="entry name" value="PilZ"/>
    <property type="match status" value="1"/>
</dbReference>
<keyword evidence="8" id="KW-1185">Reference proteome</keyword>
<dbReference type="RefSeq" id="WP_402697875.1">
    <property type="nucleotide sequence ID" value="NZ_JBIUZV010000001.1"/>
</dbReference>
<evidence type="ECO:0000256" key="2">
    <source>
        <dbReference type="ARBA" id="ARBA00022741"/>
    </source>
</evidence>
<dbReference type="SUPFAM" id="SSF141371">
    <property type="entry name" value="PilZ domain-like"/>
    <property type="match status" value="1"/>
</dbReference>
<evidence type="ECO:0000313" key="8">
    <source>
        <dbReference type="Proteomes" id="UP001617427"/>
    </source>
</evidence>